<proteinExistence type="predicted"/>
<dbReference type="KEGG" id="llu:AKJ09_01326"/>
<dbReference type="EMBL" id="CP012333">
    <property type="protein sequence ID" value="AKU94662.1"/>
    <property type="molecule type" value="Genomic_DNA"/>
</dbReference>
<protein>
    <submittedName>
        <fullName evidence="3">Flagellar hook-associated protein FlgL</fullName>
    </submittedName>
</protein>
<organism evidence="3 4">
    <name type="scientific">Labilithrix luteola</name>
    <dbReference type="NCBI Taxonomy" id="1391654"/>
    <lineage>
        <taxon>Bacteria</taxon>
        <taxon>Pseudomonadati</taxon>
        <taxon>Myxococcota</taxon>
        <taxon>Polyangia</taxon>
        <taxon>Polyangiales</taxon>
        <taxon>Labilitrichaceae</taxon>
        <taxon>Labilithrix</taxon>
    </lineage>
</organism>
<accession>A0A0K1PMA8</accession>
<evidence type="ECO:0000313" key="3">
    <source>
        <dbReference type="EMBL" id="AKU94662.1"/>
    </source>
</evidence>
<keyword evidence="3" id="KW-0966">Cell projection</keyword>
<dbReference type="OrthoDB" id="9758307at2"/>
<feature type="domain" description="Flagellin N-terminal" evidence="2">
    <location>
        <begin position="6"/>
        <end position="138"/>
    </location>
</feature>
<dbReference type="Proteomes" id="UP000064967">
    <property type="component" value="Chromosome"/>
</dbReference>
<reference evidence="3 4" key="1">
    <citation type="submission" date="2015-08" db="EMBL/GenBank/DDBJ databases">
        <authorList>
            <person name="Babu N.S."/>
            <person name="Beckwith C.J."/>
            <person name="Beseler K.G."/>
            <person name="Brison A."/>
            <person name="Carone J.V."/>
            <person name="Caskin T.P."/>
            <person name="Diamond M."/>
            <person name="Durham M.E."/>
            <person name="Foxe J.M."/>
            <person name="Go M."/>
            <person name="Henderson B.A."/>
            <person name="Jones I.B."/>
            <person name="McGettigan J.A."/>
            <person name="Micheletti S.J."/>
            <person name="Nasrallah M.E."/>
            <person name="Ortiz D."/>
            <person name="Piller C.R."/>
            <person name="Privatt S.R."/>
            <person name="Schneider S.L."/>
            <person name="Sharp S."/>
            <person name="Smith T.C."/>
            <person name="Stanton J.D."/>
            <person name="Ullery H.E."/>
            <person name="Wilson R.J."/>
            <person name="Serrano M.G."/>
            <person name="Buck G."/>
            <person name="Lee V."/>
            <person name="Wang Y."/>
            <person name="Carvalho R."/>
            <person name="Voegtly L."/>
            <person name="Shi R."/>
            <person name="Duckworth R."/>
            <person name="Johnson A."/>
            <person name="Loviza R."/>
            <person name="Walstead R."/>
            <person name="Shah Z."/>
            <person name="Kiflezghi M."/>
            <person name="Wade K."/>
            <person name="Ball S.L."/>
            <person name="Bradley K.W."/>
            <person name="Asai D.J."/>
            <person name="Bowman C.A."/>
            <person name="Russell D.A."/>
            <person name="Pope W.H."/>
            <person name="Jacobs-Sera D."/>
            <person name="Hendrix R.W."/>
            <person name="Hatfull G.F."/>
        </authorList>
    </citation>
    <scope>NUCLEOTIDE SEQUENCE [LARGE SCALE GENOMIC DNA]</scope>
    <source>
        <strain evidence="3 4">DSM 27648</strain>
    </source>
</reference>
<dbReference type="InterPro" id="IPR001492">
    <property type="entry name" value="Flagellin"/>
</dbReference>
<evidence type="ECO:0000259" key="2">
    <source>
        <dbReference type="Pfam" id="PF00669"/>
    </source>
</evidence>
<name>A0A0K1PMA8_9BACT</name>
<gene>
    <name evidence="3" type="ORF">AKJ09_01326</name>
</gene>
<dbReference type="GO" id="GO:0005198">
    <property type="term" value="F:structural molecule activity"/>
    <property type="evidence" value="ECO:0007669"/>
    <property type="project" value="InterPro"/>
</dbReference>
<sequence length="294" mass="30577">MRVTDNTRLLTALRTNAASTQRLTEASRRSAAGARVSTPSDDPVAYATLVRRGSTLANMSSRTRVARSSADELTIAERALDSASDLVQQAQSLAVQGANETLSQTDRDALALRVRGIVDQLREITNTRGSTGYIFGGTRTDVEPFDASGNFQGNDGVLRVPVSDGVAPRGNVSGARAFTAAGGKDAFAELNALANALSSGSMSGINTAIDSLQAVNTQIVQVQVDAGLSIERLRSAADLMDGASTTLAQSRARDAGADDPSSLITELAAATTAYTQSLEVTRRLLSLPSLASST</sequence>
<dbReference type="PANTHER" id="PTHR42792:SF1">
    <property type="entry name" value="FLAGELLAR HOOK-ASSOCIATED PROTEIN 3"/>
    <property type="match status" value="1"/>
</dbReference>
<dbReference type="RefSeq" id="WP_146646222.1">
    <property type="nucleotide sequence ID" value="NZ_CP012333.1"/>
</dbReference>
<feature type="region of interest" description="Disordered" evidence="1">
    <location>
        <begin position="20"/>
        <end position="41"/>
    </location>
</feature>
<dbReference type="GO" id="GO:0009288">
    <property type="term" value="C:bacterial-type flagellum"/>
    <property type="evidence" value="ECO:0007669"/>
    <property type="project" value="InterPro"/>
</dbReference>
<dbReference type="SUPFAM" id="SSF64518">
    <property type="entry name" value="Phase 1 flagellin"/>
    <property type="match status" value="1"/>
</dbReference>
<dbReference type="STRING" id="1391654.AKJ09_01326"/>
<dbReference type="InterPro" id="IPR001029">
    <property type="entry name" value="Flagellin_N"/>
</dbReference>
<dbReference type="PANTHER" id="PTHR42792">
    <property type="entry name" value="FLAGELLIN"/>
    <property type="match status" value="1"/>
</dbReference>
<dbReference type="AlphaFoldDB" id="A0A0K1PMA8"/>
<dbReference type="PATRIC" id="fig|1391654.3.peg.1343"/>
<keyword evidence="3" id="KW-0969">Cilium</keyword>
<dbReference type="Gene3D" id="1.20.1330.10">
    <property type="entry name" value="f41 fragment of flagellin, N-terminal domain"/>
    <property type="match status" value="1"/>
</dbReference>
<keyword evidence="3" id="KW-0282">Flagellum</keyword>
<evidence type="ECO:0000313" key="4">
    <source>
        <dbReference type="Proteomes" id="UP000064967"/>
    </source>
</evidence>
<keyword evidence="4" id="KW-1185">Reference proteome</keyword>
<dbReference type="Pfam" id="PF00669">
    <property type="entry name" value="Flagellin_N"/>
    <property type="match status" value="1"/>
</dbReference>
<evidence type="ECO:0000256" key="1">
    <source>
        <dbReference type="SAM" id="MobiDB-lite"/>
    </source>
</evidence>